<dbReference type="RefSeq" id="WP_075277027.1">
    <property type="nucleotide sequence ID" value="NZ_CP016908.1"/>
</dbReference>
<dbReference type="InterPro" id="IPR020900">
    <property type="entry name" value="Arg_repress_DNA-bd"/>
</dbReference>
<dbReference type="Pfam" id="PF01316">
    <property type="entry name" value="Arg_repressor"/>
    <property type="match status" value="1"/>
</dbReference>
<dbReference type="GO" id="GO:0005737">
    <property type="term" value="C:cytoplasm"/>
    <property type="evidence" value="ECO:0007669"/>
    <property type="project" value="UniProtKB-SubCell"/>
</dbReference>
<evidence type="ECO:0000256" key="8">
    <source>
        <dbReference type="ARBA" id="ARBA00023163"/>
    </source>
</evidence>
<dbReference type="InterPro" id="IPR036251">
    <property type="entry name" value="Arg_repress_C_sf"/>
</dbReference>
<dbReference type="InterPro" id="IPR020899">
    <property type="entry name" value="Arg_repress_C"/>
</dbReference>
<dbReference type="Gene3D" id="1.10.10.10">
    <property type="entry name" value="Winged helix-like DNA-binding domain superfamily/Winged helix DNA-binding domain"/>
    <property type="match status" value="1"/>
</dbReference>
<evidence type="ECO:0000256" key="1">
    <source>
        <dbReference type="ARBA" id="ARBA00004496"/>
    </source>
</evidence>
<protein>
    <recommendedName>
        <fullName evidence="4 9">Arginine repressor</fullName>
    </recommendedName>
</protein>
<accession>A0A1L6MXZ0</accession>
<gene>
    <name evidence="9" type="primary">argR</name>
    <name evidence="12" type="ORF">BCY86_06475</name>
</gene>
<dbReference type="STRING" id="1882918.BCY86_06475"/>
<dbReference type="Pfam" id="PF02863">
    <property type="entry name" value="Arg_repressor_C"/>
    <property type="match status" value="1"/>
</dbReference>
<dbReference type="PANTHER" id="PTHR34471">
    <property type="entry name" value="ARGININE REPRESSOR"/>
    <property type="match status" value="1"/>
</dbReference>
<feature type="domain" description="Arginine repressor DNA-binding" evidence="10">
    <location>
        <begin position="10"/>
        <end position="55"/>
    </location>
</feature>
<comment type="pathway">
    <text evidence="2 9">Amino-acid biosynthesis; L-arginine biosynthesis [regulation].</text>
</comment>
<dbReference type="PANTHER" id="PTHR34471:SF1">
    <property type="entry name" value="ARGININE REPRESSOR"/>
    <property type="match status" value="1"/>
</dbReference>
<keyword evidence="9" id="KW-0055">Arginine biosynthesis</keyword>
<evidence type="ECO:0000256" key="2">
    <source>
        <dbReference type="ARBA" id="ARBA00005040"/>
    </source>
</evidence>
<evidence type="ECO:0000256" key="4">
    <source>
        <dbReference type="ARBA" id="ARBA00021148"/>
    </source>
</evidence>
<keyword evidence="8 9" id="KW-0804">Transcription</keyword>
<dbReference type="EMBL" id="CP016908">
    <property type="protein sequence ID" value="APS00362.1"/>
    <property type="molecule type" value="Genomic_DNA"/>
</dbReference>
<dbReference type="Gene3D" id="3.30.1360.40">
    <property type="match status" value="1"/>
</dbReference>
<keyword evidence="6 9" id="KW-0805">Transcription regulation</keyword>
<dbReference type="OrthoDB" id="7060358at2"/>
<sequence length="155" mass="17566">MGHNIAIDTHILEIVQNYQVREQRELQKQLKQHGHDVPQATLSRRLKKLKIAKIDGIYQLTEFYLPTIPSILSLQTSESGLIILHTYPGHAHGLAYYIDQKYIISSRQNQSPPPSGILATLAGDDTILIVLRSKAHLSLALEMLRRDFLTPPLKK</sequence>
<dbReference type="Proteomes" id="UP000185544">
    <property type="component" value="Chromosome"/>
</dbReference>
<evidence type="ECO:0000313" key="12">
    <source>
        <dbReference type="EMBL" id="APS00362.1"/>
    </source>
</evidence>
<evidence type="ECO:0000259" key="10">
    <source>
        <dbReference type="Pfam" id="PF01316"/>
    </source>
</evidence>
<dbReference type="SUPFAM" id="SSF55252">
    <property type="entry name" value="C-terminal domain of arginine repressor"/>
    <property type="match status" value="1"/>
</dbReference>
<feature type="domain" description="Arginine repressor C-terminal" evidence="11">
    <location>
        <begin position="80"/>
        <end position="140"/>
    </location>
</feature>
<keyword evidence="5 9" id="KW-0963">Cytoplasm</keyword>
<evidence type="ECO:0000256" key="9">
    <source>
        <dbReference type="HAMAP-Rule" id="MF_00173"/>
    </source>
</evidence>
<dbReference type="InterPro" id="IPR001669">
    <property type="entry name" value="Arg_repress"/>
</dbReference>
<dbReference type="UniPathway" id="UPA00068"/>
<dbReference type="GO" id="GO:1900079">
    <property type="term" value="P:regulation of arginine biosynthetic process"/>
    <property type="evidence" value="ECO:0007669"/>
    <property type="project" value="UniProtKB-UniRule"/>
</dbReference>
<keyword evidence="9" id="KW-0678">Repressor</keyword>
<dbReference type="GO" id="GO:0003677">
    <property type="term" value="F:DNA binding"/>
    <property type="evidence" value="ECO:0007669"/>
    <property type="project" value="UniProtKB-KW"/>
</dbReference>
<evidence type="ECO:0000256" key="6">
    <source>
        <dbReference type="ARBA" id="ARBA00023015"/>
    </source>
</evidence>
<dbReference type="HAMAP" id="MF_00173">
    <property type="entry name" value="Arg_repressor"/>
    <property type="match status" value="1"/>
</dbReference>
<comment type="similarity">
    <text evidence="3 9">Belongs to the ArgR family.</text>
</comment>
<dbReference type="KEGG" id="pabo:BCY86_06475"/>
<comment type="function">
    <text evidence="9">Regulates arginine biosynthesis genes.</text>
</comment>
<dbReference type="InterPro" id="IPR036390">
    <property type="entry name" value="WH_DNA-bd_sf"/>
</dbReference>
<dbReference type="GO" id="GO:0006526">
    <property type="term" value="P:L-arginine biosynthetic process"/>
    <property type="evidence" value="ECO:0007669"/>
    <property type="project" value="UniProtKB-UniPathway"/>
</dbReference>
<organism evidence="12 13">
    <name type="scientific">Pajaroellobacter abortibovis</name>
    <dbReference type="NCBI Taxonomy" id="1882918"/>
    <lineage>
        <taxon>Bacteria</taxon>
        <taxon>Pseudomonadati</taxon>
        <taxon>Myxococcota</taxon>
        <taxon>Polyangia</taxon>
        <taxon>Polyangiales</taxon>
        <taxon>Polyangiaceae</taxon>
    </lineage>
</organism>
<dbReference type="InterPro" id="IPR036388">
    <property type="entry name" value="WH-like_DNA-bd_sf"/>
</dbReference>
<dbReference type="GO" id="GO:0034618">
    <property type="term" value="F:arginine binding"/>
    <property type="evidence" value="ECO:0007669"/>
    <property type="project" value="InterPro"/>
</dbReference>
<keyword evidence="13" id="KW-1185">Reference proteome</keyword>
<evidence type="ECO:0000256" key="7">
    <source>
        <dbReference type="ARBA" id="ARBA00023125"/>
    </source>
</evidence>
<evidence type="ECO:0000256" key="5">
    <source>
        <dbReference type="ARBA" id="ARBA00022490"/>
    </source>
</evidence>
<dbReference type="AlphaFoldDB" id="A0A1L6MXZ0"/>
<reference evidence="12 13" key="1">
    <citation type="submission" date="2016-08" db="EMBL/GenBank/DDBJ databases">
        <title>Identification and validation of antigenic proteins from Pajaroellobacter abortibovis using de-novo genome sequence assembly and reverse vaccinology.</title>
        <authorList>
            <person name="Welly B.T."/>
            <person name="Miller M.R."/>
            <person name="Stott J.L."/>
            <person name="Blanchard M.T."/>
            <person name="Islas-Trejo A.D."/>
            <person name="O'Rourke S.M."/>
            <person name="Young A.E."/>
            <person name="Medrano J.F."/>
            <person name="Van Eenennaam A.L."/>
        </authorList>
    </citation>
    <scope>NUCLEOTIDE SEQUENCE [LARGE SCALE GENOMIC DNA]</scope>
    <source>
        <strain evidence="12 13">BTF92-0548A/99-0131</strain>
    </source>
</reference>
<keyword evidence="9" id="KW-0028">Amino-acid biosynthesis</keyword>
<dbReference type="GO" id="GO:0051259">
    <property type="term" value="P:protein complex oligomerization"/>
    <property type="evidence" value="ECO:0007669"/>
    <property type="project" value="InterPro"/>
</dbReference>
<dbReference type="GO" id="GO:0003700">
    <property type="term" value="F:DNA-binding transcription factor activity"/>
    <property type="evidence" value="ECO:0007669"/>
    <property type="project" value="UniProtKB-UniRule"/>
</dbReference>
<dbReference type="SUPFAM" id="SSF46785">
    <property type="entry name" value="Winged helix' DNA-binding domain"/>
    <property type="match status" value="1"/>
</dbReference>
<keyword evidence="7 9" id="KW-0238">DNA-binding</keyword>
<dbReference type="PRINTS" id="PR01467">
    <property type="entry name" value="ARGREPRESSOR"/>
</dbReference>
<comment type="subcellular location">
    <subcellularLocation>
        <location evidence="1 9">Cytoplasm</location>
    </subcellularLocation>
</comment>
<evidence type="ECO:0000313" key="13">
    <source>
        <dbReference type="Proteomes" id="UP000185544"/>
    </source>
</evidence>
<evidence type="ECO:0000259" key="11">
    <source>
        <dbReference type="Pfam" id="PF02863"/>
    </source>
</evidence>
<evidence type="ECO:0000256" key="3">
    <source>
        <dbReference type="ARBA" id="ARBA00008316"/>
    </source>
</evidence>
<name>A0A1L6MXZ0_9BACT</name>
<proteinExistence type="inferred from homology"/>